<dbReference type="Gene3D" id="4.10.49.10">
    <property type="entry name" value="Cytochrome c oxidase subunit VIIc"/>
    <property type="match status" value="1"/>
</dbReference>
<keyword evidence="9" id="KW-0496">Mitochondrion</keyword>
<dbReference type="GO" id="GO:0005743">
    <property type="term" value="C:mitochondrial inner membrane"/>
    <property type="evidence" value="ECO:0007669"/>
    <property type="project" value="UniProtKB-SubCell"/>
</dbReference>
<dbReference type="OrthoDB" id="9974841at2759"/>
<dbReference type="GO" id="GO:0006123">
    <property type="term" value="P:mitochondrial electron transport, cytochrome c to oxygen"/>
    <property type="evidence" value="ECO:0007669"/>
    <property type="project" value="InterPro"/>
</dbReference>
<comment type="pathway">
    <text evidence="2">Energy metabolism; oxidative phosphorylation.</text>
</comment>
<dbReference type="InterPro" id="IPR004202">
    <property type="entry name" value="COX7C/Cox8"/>
</dbReference>
<dbReference type="Pfam" id="PF02935">
    <property type="entry name" value="COX7C"/>
    <property type="match status" value="1"/>
</dbReference>
<evidence type="ECO:0000256" key="12">
    <source>
        <dbReference type="SAM" id="Phobius"/>
    </source>
</evidence>
<evidence type="ECO:0000256" key="9">
    <source>
        <dbReference type="ARBA" id="ARBA00023128"/>
    </source>
</evidence>
<evidence type="ECO:0000256" key="1">
    <source>
        <dbReference type="ARBA" id="ARBA00004434"/>
    </source>
</evidence>
<keyword evidence="14" id="KW-1185">Reference proteome</keyword>
<dbReference type="CDD" id="cd00929">
    <property type="entry name" value="Cyt_c_Oxidase_VIIc"/>
    <property type="match status" value="1"/>
</dbReference>
<evidence type="ECO:0000256" key="5">
    <source>
        <dbReference type="ARBA" id="ARBA00022692"/>
    </source>
</evidence>
<keyword evidence="10 12" id="KW-0472">Membrane</keyword>
<evidence type="ECO:0000256" key="4">
    <source>
        <dbReference type="ARBA" id="ARBA00017004"/>
    </source>
</evidence>
<sequence>MLSRSTLLARNAVRQFVRNHHGGTPGENLPFEVGNRYKLTLLFSLFFGSGLGAPFLIVRHQLKKMV</sequence>
<dbReference type="FunFam" id="4.10.49.10:FF:000001">
    <property type="entry name" value="Cytochrome c oxidase subunit 7C"/>
    <property type="match status" value="1"/>
</dbReference>
<dbReference type="InterPro" id="IPR036636">
    <property type="entry name" value="COX7C/Cox8_sf"/>
</dbReference>
<evidence type="ECO:0000256" key="6">
    <source>
        <dbReference type="ARBA" id="ARBA00022792"/>
    </source>
</evidence>
<keyword evidence="6" id="KW-0999">Mitochondrion inner membrane</keyword>
<dbReference type="Proteomes" id="UP000801492">
    <property type="component" value="Unassembled WGS sequence"/>
</dbReference>
<evidence type="ECO:0000313" key="13">
    <source>
        <dbReference type="EMBL" id="KAF2900553.1"/>
    </source>
</evidence>
<dbReference type="UniPathway" id="UPA00705"/>
<proteinExistence type="inferred from homology"/>
<dbReference type="SUPFAM" id="SSF81427">
    <property type="entry name" value="Mitochondrial cytochrome c oxidase subunit VIIc (aka VIIIa)"/>
    <property type="match status" value="1"/>
</dbReference>
<comment type="caution">
    <text evidence="13">The sequence shown here is derived from an EMBL/GenBank/DDBJ whole genome shotgun (WGS) entry which is preliminary data.</text>
</comment>
<dbReference type="EMBL" id="VTPC01002113">
    <property type="protein sequence ID" value="KAF2900553.1"/>
    <property type="molecule type" value="Genomic_DNA"/>
</dbReference>
<evidence type="ECO:0000256" key="7">
    <source>
        <dbReference type="ARBA" id="ARBA00022946"/>
    </source>
</evidence>
<evidence type="ECO:0000256" key="2">
    <source>
        <dbReference type="ARBA" id="ARBA00004673"/>
    </source>
</evidence>
<protein>
    <recommendedName>
        <fullName evidence="4">Cytochrome c oxidase subunit 7C, mitochondrial</fullName>
    </recommendedName>
    <alternativeName>
        <fullName evidence="11">Cytochrome c oxidase polypeptide VIIc</fullName>
    </alternativeName>
</protein>
<evidence type="ECO:0000313" key="14">
    <source>
        <dbReference type="Proteomes" id="UP000801492"/>
    </source>
</evidence>
<keyword evidence="7" id="KW-0809">Transit peptide</keyword>
<evidence type="ECO:0000256" key="3">
    <source>
        <dbReference type="ARBA" id="ARBA00010514"/>
    </source>
</evidence>
<gene>
    <name evidence="13" type="ORF">ILUMI_05624</name>
</gene>
<evidence type="ECO:0000256" key="10">
    <source>
        <dbReference type="ARBA" id="ARBA00023136"/>
    </source>
</evidence>
<comment type="subcellular location">
    <subcellularLocation>
        <location evidence="1">Mitochondrion inner membrane</location>
        <topology evidence="1">Single-pass membrane protein</topology>
    </subcellularLocation>
</comment>
<keyword evidence="8 12" id="KW-1133">Transmembrane helix</keyword>
<name>A0A8K0GJX5_IGNLU</name>
<dbReference type="PANTHER" id="PTHR13313">
    <property type="entry name" value="CYTOCHROME C OXIDASE SUBUNIT VIIC"/>
    <property type="match status" value="1"/>
</dbReference>
<dbReference type="AlphaFoldDB" id="A0A8K0GJX5"/>
<reference evidence="13" key="1">
    <citation type="submission" date="2019-08" db="EMBL/GenBank/DDBJ databases">
        <title>The genome of the North American firefly Photinus pyralis.</title>
        <authorList>
            <consortium name="Photinus pyralis genome working group"/>
            <person name="Fallon T.R."/>
            <person name="Sander Lower S.E."/>
            <person name="Weng J.-K."/>
        </authorList>
    </citation>
    <scope>NUCLEOTIDE SEQUENCE</scope>
    <source>
        <strain evidence="13">TRF0915ILg1</strain>
        <tissue evidence="13">Whole body</tissue>
    </source>
</reference>
<evidence type="ECO:0000256" key="8">
    <source>
        <dbReference type="ARBA" id="ARBA00022989"/>
    </source>
</evidence>
<dbReference type="GO" id="GO:0045277">
    <property type="term" value="C:respiratory chain complex IV"/>
    <property type="evidence" value="ECO:0007669"/>
    <property type="project" value="InterPro"/>
</dbReference>
<accession>A0A8K0GJX5</accession>
<organism evidence="13 14">
    <name type="scientific">Ignelater luminosus</name>
    <name type="common">Cucubano</name>
    <name type="synonym">Pyrophorus luminosus</name>
    <dbReference type="NCBI Taxonomy" id="2038154"/>
    <lineage>
        <taxon>Eukaryota</taxon>
        <taxon>Metazoa</taxon>
        <taxon>Ecdysozoa</taxon>
        <taxon>Arthropoda</taxon>
        <taxon>Hexapoda</taxon>
        <taxon>Insecta</taxon>
        <taxon>Pterygota</taxon>
        <taxon>Neoptera</taxon>
        <taxon>Endopterygota</taxon>
        <taxon>Coleoptera</taxon>
        <taxon>Polyphaga</taxon>
        <taxon>Elateriformia</taxon>
        <taxon>Elateroidea</taxon>
        <taxon>Elateridae</taxon>
        <taxon>Agrypninae</taxon>
        <taxon>Pyrophorini</taxon>
        <taxon>Ignelater</taxon>
    </lineage>
</organism>
<dbReference type="PANTHER" id="PTHR13313:SF0">
    <property type="entry name" value="CYTOCHROME C OXIDASE SUBUNIT 7C, MITOCHONDRIAL"/>
    <property type="match status" value="1"/>
</dbReference>
<evidence type="ECO:0000256" key="11">
    <source>
        <dbReference type="ARBA" id="ARBA00031140"/>
    </source>
</evidence>
<keyword evidence="5 12" id="KW-0812">Transmembrane</keyword>
<feature type="transmembrane region" description="Helical" evidence="12">
    <location>
        <begin position="39"/>
        <end position="58"/>
    </location>
</feature>
<comment type="similarity">
    <text evidence="3">Belongs to the cytochrome c oxidase VIIc family.</text>
</comment>